<dbReference type="Proteomes" id="UP000199347">
    <property type="component" value="Unassembled WGS sequence"/>
</dbReference>
<keyword evidence="2" id="KW-1185">Reference proteome</keyword>
<dbReference type="EMBL" id="FMVW01000001">
    <property type="protein sequence ID" value="SCZ24059.1"/>
    <property type="molecule type" value="Genomic_DNA"/>
</dbReference>
<evidence type="ECO:0000313" key="1">
    <source>
        <dbReference type="EMBL" id="SCZ24059.1"/>
    </source>
</evidence>
<evidence type="ECO:0000313" key="2">
    <source>
        <dbReference type="Proteomes" id="UP000199347"/>
    </source>
</evidence>
<accession>A0A1G5MHU7</accession>
<sequence length="194" mass="22196">MPQLQKSMFFMPIDRSYATEVGNVIVQWSFLDQGFHNLIEAAYNVTNTAQEENWRRLRPKQKRKLLAGLAEEAFLEFPRIKAAISRILDELADLSIDRNLLAHGEIAQTFPAQPGPIRLTVWGRYNGKDYVREYDVSHLRSIVTRLAETHGDARMLMPDDLAEDYYPGWSPDEISALRGFRPNNLSSRAASSRS</sequence>
<dbReference type="RefSeq" id="WP_139163673.1">
    <property type="nucleotide sequence ID" value="NZ_FMVW01000001.1"/>
</dbReference>
<protein>
    <submittedName>
        <fullName evidence="1">Uncharacterized protein</fullName>
    </submittedName>
</protein>
<reference evidence="1 2" key="1">
    <citation type="submission" date="2016-10" db="EMBL/GenBank/DDBJ databases">
        <authorList>
            <person name="de Groot N.N."/>
        </authorList>
    </citation>
    <scope>NUCLEOTIDE SEQUENCE [LARGE SCALE GENOMIC DNA]</scope>
    <source>
        <strain evidence="1 2">DSM 2698</strain>
    </source>
</reference>
<name>A0A1G5MHU7_AFIMA</name>
<proteinExistence type="predicted"/>
<gene>
    <name evidence="1" type="ORF">SAMN03080610_00640</name>
</gene>
<organism evidence="1 2">
    <name type="scientific">Afifella marina DSM 2698</name>
    <dbReference type="NCBI Taxonomy" id="1120955"/>
    <lineage>
        <taxon>Bacteria</taxon>
        <taxon>Pseudomonadati</taxon>
        <taxon>Pseudomonadota</taxon>
        <taxon>Alphaproteobacteria</taxon>
        <taxon>Hyphomicrobiales</taxon>
        <taxon>Afifellaceae</taxon>
        <taxon>Afifella</taxon>
    </lineage>
</organism>
<dbReference type="OrthoDB" id="4774775at2"/>
<dbReference type="AlphaFoldDB" id="A0A1G5MHU7"/>